<dbReference type="Proteomes" id="UP001066276">
    <property type="component" value="Chromosome 2_2"/>
</dbReference>
<reference evidence="1" key="1">
    <citation type="journal article" date="2022" name="bioRxiv">
        <title>Sequencing and chromosome-scale assembly of the giantPleurodeles waltlgenome.</title>
        <authorList>
            <person name="Brown T."/>
            <person name="Elewa A."/>
            <person name="Iarovenko S."/>
            <person name="Subramanian E."/>
            <person name="Araus A.J."/>
            <person name="Petzold A."/>
            <person name="Susuki M."/>
            <person name="Suzuki K.-i.T."/>
            <person name="Hayashi T."/>
            <person name="Toyoda A."/>
            <person name="Oliveira C."/>
            <person name="Osipova E."/>
            <person name="Leigh N.D."/>
            <person name="Simon A."/>
            <person name="Yun M.H."/>
        </authorList>
    </citation>
    <scope>NUCLEOTIDE SEQUENCE</scope>
    <source>
        <strain evidence="1">20211129_DDA</strain>
        <tissue evidence="1">Liver</tissue>
    </source>
</reference>
<dbReference type="AlphaFoldDB" id="A0AAV7UYT8"/>
<accession>A0AAV7UYT8</accession>
<dbReference type="EMBL" id="JANPWB010000004">
    <property type="protein sequence ID" value="KAJ1194275.1"/>
    <property type="molecule type" value="Genomic_DNA"/>
</dbReference>
<keyword evidence="2" id="KW-1185">Reference proteome</keyword>
<comment type="caution">
    <text evidence="1">The sequence shown here is derived from an EMBL/GenBank/DDBJ whole genome shotgun (WGS) entry which is preliminary data.</text>
</comment>
<organism evidence="1 2">
    <name type="scientific">Pleurodeles waltl</name>
    <name type="common">Iberian ribbed newt</name>
    <dbReference type="NCBI Taxonomy" id="8319"/>
    <lineage>
        <taxon>Eukaryota</taxon>
        <taxon>Metazoa</taxon>
        <taxon>Chordata</taxon>
        <taxon>Craniata</taxon>
        <taxon>Vertebrata</taxon>
        <taxon>Euteleostomi</taxon>
        <taxon>Amphibia</taxon>
        <taxon>Batrachia</taxon>
        <taxon>Caudata</taxon>
        <taxon>Salamandroidea</taxon>
        <taxon>Salamandridae</taxon>
        <taxon>Pleurodelinae</taxon>
        <taxon>Pleurodeles</taxon>
    </lineage>
</organism>
<evidence type="ECO:0000313" key="2">
    <source>
        <dbReference type="Proteomes" id="UP001066276"/>
    </source>
</evidence>
<name>A0AAV7UYT8_PLEWA</name>
<protein>
    <submittedName>
        <fullName evidence="1">Uncharacterized protein</fullName>
    </submittedName>
</protein>
<gene>
    <name evidence="1" type="ORF">NDU88_003564</name>
</gene>
<sequence>MVIESGPPVSGHQAATLDTVIQATAASREALELMIDTVMTYVGLLQDDQRGLAEKVTTTECFLEEWCQRHKLMSSMVDRVKILDARAKDAENRA</sequence>
<evidence type="ECO:0000313" key="1">
    <source>
        <dbReference type="EMBL" id="KAJ1194275.1"/>
    </source>
</evidence>
<proteinExistence type="predicted"/>